<name>A0ABR3WEV2_9PEZI</name>
<feature type="domain" description="Methyltransferase type 11" evidence="1">
    <location>
        <begin position="65"/>
        <end position="167"/>
    </location>
</feature>
<evidence type="ECO:0000313" key="2">
    <source>
        <dbReference type="EMBL" id="KAL1860379.1"/>
    </source>
</evidence>
<reference evidence="2 3" key="1">
    <citation type="journal article" date="2024" name="IMA Fungus">
        <title>IMA Genome - F19 : A genome assembly and annotation guide to empower mycologists, including annotated draft genome sequences of Ceratocystis pirilliformis, Diaporthe australafricana, Fusarium ophioides, Paecilomyces lecythidis, and Sporothrix stenoceras.</title>
        <authorList>
            <person name="Aylward J."/>
            <person name="Wilson A.M."/>
            <person name="Visagie C.M."/>
            <person name="Spraker J."/>
            <person name="Barnes I."/>
            <person name="Buitendag C."/>
            <person name="Ceriani C."/>
            <person name="Del Mar Angel L."/>
            <person name="du Plessis D."/>
            <person name="Fuchs T."/>
            <person name="Gasser K."/>
            <person name="Kramer D."/>
            <person name="Li W."/>
            <person name="Munsamy K."/>
            <person name="Piso A."/>
            <person name="Price J.L."/>
            <person name="Sonnekus B."/>
            <person name="Thomas C."/>
            <person name="van der Nest A."/>
            <person name="van Dijk A."/>
            <person name="van Heerden A."/>
            <person name="van Vuuren N."/>
            <person name="Yilmaz N."/>
            <person name="Duong T.A."/>
            <person name="van der Merwe N.A."/>
            <person name="Wingfield M.J."/>
            <person name="Wingfield B.D."/>
        </authorList>
    </citation>
    <scope>NUCLEOTIDE SEQUENCE [LARGE SCALE GENOMIC DNA]</scope>
    <source>
        <strain evidence="2 3">CMW 18300</strain>
    </source>
</reference>
<sequence length="310" mass="34037">MSTQADIAKVVDAGSAMQAVLESSAGEEWQQFLIETMRSISAPLAQKMLAQVNLGAGTTEPFRLLEQGCGMGVVAPLLHETVPRDVQDRSSVLCGDFSKPLVELVKGRIEKEGWVNCDAQVVDAQESGLPSGSFTHVVGNIVYHTIPNSLAALKDSVRLLGPGGTFALTTWHSYNGAWVPDVREAFNALPSRLHPPNYEFHMPMQLSGDGHWDDVDWVRRALTDQGLLDVQVDVLATMTSIKNPEHFMKTSSTMIEYAGKLTLGLDLQNGRDKVEEVKKLVKRHLVEKYGEEGKWTLTWVSIIASGRKPS</sequence>
<dbReference type="Proteomes" id="UP001583177">
    <property type="component" value="Unassembled WGS sequence"/>
</dbReference>
<organism evidence="2 3">
    <name type="scientific">Diaporthe australafricana</name>
    <dbReference type="NCBI Taxonomy" id="127596"/>
    <lineage>
        <taxon>Eukaryota</taxon>
        <taxon>Fungi</taxon>
        <taxon>Dikarya</taxon>
        <taxon>Ascomycota</taxon>
        <taxon>Pezizomycotina</taxon>
        <taxon>Sordariomycetes</taxon>
        <taxon>Sordariomycetidae</taxon>
        <taxon>Diaporthales</taxon>
        <taxon>Diaporthaceae</taxon>
        <taxon>Diaporthe</taxon>
    </lineage>
</organism>
<dbReference type="CDD" id="cd02440">
    <property type="entry name" value="AdoMet_MTases"/>
    <property type="match status" value="1"/>
</dbReference>
<dbReference type="InterPro" id="IPR013216">
    <property type="entry name" value="Methyltransf_11"/>
</dbReference>
<proteinExistence type="predicted"/>
<evidence type="ECO:0000259" key="1">
    <source>
        <dbReference type="Pfam" id="PF08241"/>
    </source>
</evidence>
<dbReference type="EMBL" id="JAWRVE010000093">
    <property type="protein sequence ID" value="KAL1860379.1"/>
    <property type="molecule type" value="Genomic_DNA"/>
</dbReference>
<protein>
    <recommendedName>
        <fullName evidence="1">Methyltransferase type 11 domain-containing protein</fullName>
    </recommendedName>
</protein>
<keyword evidence="3" id="KW-1185">Reference proteome</keyword>
<comment type="caution">
    <text evidence="2">The sequence shown here is derived from an EMBL/GenBank/DDBJ whole genome shotgun (WGS) entry which is preliminary data.</text>
</comment>
<accession>A0ABR3WEV2</accession>
<evidence type="ECO:0000313" key="3">
    <source>
        <dbReference type="Proteomes" id="UP001583177"/>
    </source>
</evidence>
<dbReference type="Gene3D" id="3.40.50.150">
    <property type="entry name" value="Vaccinia Virus protein VP39"/>
    <property type="match status" value="1"/>
</dbReference>
<dbReference type="SUPFAM" id="SSF53335">
    <property type="entry name" value="S-adenosyl-L-methionine-dependent methyltransferases"/>
    <property type="match status" value="1"/>
</dbReference>
<dbReference type="InterPro" id="IPR029063">
    <property type="entry name" value="SAM-dependent_MTases_sf"/>
</dbReference>
<gene>
    <name evidence="2" type="ORF">Daus18300_009292</name>
</gene>
<dbReference type="Pfam" id="PF08241">
    <property type="entry name" value="Methyltransf_11"/>
    <property type="match status" value="1"/>
</dbReference>